<evidence type="ECO:0000256" key="1">
    <source>
        <dbReference type="ARBA" id="ARBA00022729"/>
    </source>
</evidence>
<dbReference type="Proteomes" id="UP000692954">
    <property type="component" value="Unassembled WGS sequence"/>
</dbReference>
<evidence type="ECO:0000313" key="5">
    <source>
        <dbReference type="Proteomes" id="UP000692954"/>
    </source>
</evidence>
<proteinExistence type="predicted"/>
<comment type="caution">
    <text evidence="4">The sequence shown here is derived from an EMBL/GenBank/DDBJ whole genome shotgun (WGS) entry which is preliminary data.</text>
</comment>
<reference evidence="4" key="1">
    <citation type="submission" date="2021-01" db="EMBL/GenBank/DDBJ databases">
        <authorList>
            <consortium name="Genoscope - CEA"/>
            <person name="William W."/>
        </authorList>
    </citation>
    <scope>NUCLEOTIDE SEQUENCE</scope>
</reference>
<keyword evidence="5" id="KW-1185">Reference proteome</keyword>
<keyword evidence="2" id="KW-0677">Repeat</keyword>
<sequence length="73" mass="8338">MLQLLISRLIYCLNCDQTTTLPCPDFCADRIISGIEECENGYTIQYNGCFDCKFQCQLQCTTCIKISVRSKLI</sequence>
<dbReference type="EMBL" id="CAJJDN010000367">
    <property type="protein sequence ID" value="CAD8131072.1"/>
    <property type="molecule type" value="Genomic_DNA"/>
</dbReference>
<dbReference type="OrthoDB" id="291007at2759"/>
<dbReference type="AlphaFoldDB" id="A0A8S1RUP4"/>
<gene>
    <name evidence="4" type="ORF">PSON_ATCC_30995.1.T3670001</name>
</gene>
<dbReference type="Pfam" id="PF13948">
    <property type="entry name" value="DUF4215"/>
    <property type="match status" value="1"/>
</dbReference>
<organism evidence="4 5">
    <name type="scientific">Paramecium sonneborni</name>
    <dbReference type="NCBI Taxonomy" id="65129"/>
    <lineage>
        <taxon>Eukaryota</taxon>
        <taxon>Sar</taxon>
        <taxon>Alveolata</taxon>
        <taxon>Ciliophora</taxon>
        <taxon>Intramacronucleata</taxon>
        <taxon>Oligohymenophorea</taxon>
        <taxon>Peniculida</taxon>
        <taxon>Parameciidae</taxon>
        <taxon>Paramecium</taxon>
    </lineage>
</organism>
<evidence type="ECO:0000256" key="3">
    <source>
        <dbReference type="ARBA" id="ARBA00023157"/>
    </source>
</evidence>
<evidence type="ECO:0000313" key="4">
    <source>
        <dbReference type="EMBL" id="CAD8131072.1"/>
    </source>
</evidence>
<accession>A0A8S1RUP4</accession>
<keyword evidence="3" id="KW-1015">Disulfide bond</keyword>
<dbReference type="InterPro" id="IPR011936">
    <property type="entry name" value="Myxo_disulph_rpt"/>
</dbReference>
<protein>
    <submittedName>
        <fullName evidence="4">Uncharacterized protein</fullName>
    </submittedName>
</protein>
<keyword evidence="1" id="KW-0732">Signal</keyword>
<name>A0A8S1RUP4_9CILI</name>
<evidence type="ECO:0000256" key="2">
    <source>
        <dbReference type="ARBA" id="ARBA00022737"/>
    </source>
</evidence>